<organism evidence="1 2">
    <name type="scientific">Parnassius mnemosyne</name>
    <name type="common">clouded apollo</name>
    <dbReference type="NCBI Taxonomy" id="213953"/>
    <lineage>
        <taxon>Eukaryota</taxon>
        <taxon>Metazoa</taxon>
        <taxon>Ecdysozoa</taxon>
        <taxon>Arthropoda</taxon>
        <taxon>Hexapoda</taxon>
        <taxon>Insecta</taxon>
        <taxon>Pterygota</taxon>
        <taxon>Neoptera</taxon>
        <taxon>Endopterygota</taxon>
        <taxon>Lepidoptera</taxon>
        <taxon>Glossata</taxon>
        <taxon>Ditrysia</taxon>
        <taxon>Papilionoidea</taxon>
        <taxon>Papilionidae</taxon>
        <taxon>Parnassiinae</taxon>
        <taxon>Parnassini</taxon>
        <taxon>Parnassius</taxon>
        <taxon>Driopa</taxon>
    </lineage>
</organism>
<reference evidence="1 2" key="1">
    <citation type="submission" date="2023-11" db="EMBL/GenBank/DDBJ databases">
        <authorList>
            <person name="Hedman E."/>
            <person name="Englund M."/>
            <person name="Stromberg M."/>
            <person name="Nyberg Akerstrom W."/>
            <person name="Nylinder S."/>
            <person name="Jareborg N."/>
            <person name="Kallberg Y."/>
            <person name="Kronander E."/>
        </authorList>
    </citation>
    <scope>NUCLEOTIDE SEQUENCE [LARGE SCALE GENOMIC DNA]</scope>
</reference>
<proteinExistence type="predicted"/>
<name>A0AAV1L4J4_9NEOP</name>
<evidence type="ECO:0000313" key="2">
    <source>
        <dbReference type="Proteomes" id="UP001314205"/>
    </source>
</evidence>
<dbReference type="AlphaFoldDB" id="A0AAV1L4J4"/>
<dbReference type="GO" id="GO:0003676">
    <property type="term" value="F:nucleic acid binding"/>
    <property type="evidence" value="ECO:0007669"/>
    <property type="project" value="InterPro"/>
</dbReference>
<gene>
    <name evidence="1" type="ORF">PARMNEM_LOCUS9826</name>
</gene>
<comment type="caution">
    <text evidence="1">The sequence shown here is derived from an EMBL/GenBank/DDBJ whole genome shotgun (WGS) entry which is preliminary data.</text>
</comment>
<accession>A0AAV1L4J4</accession>
<keyword evidence="2" id="KW-1185">Reference proteome</keyword>
<evidence type="ECO:0000313" key="1">
    <source>
        <dbReference type="EMBL" id="CAK1589309.1"/>
    </source>
</evidence>
<dbReference type="Gene3D" id="3.30.420.10">
    <property type="entry name" value="Ribonuclease H-like superfamily/Ribonuclease H"/>
    <property type="match status" value="1"/>
</dbReference>
<sequence length="86" mass="10205">MDWTFRHYLVASPFPRFKSPGFFYWSGLKEKVYSKPIDSVAKLRERISQDAEDINSRGYARLITRSFLIRCRACIENDGKQFEHLL</sequence>
<dbReference type="InterPro" id="IPR036397">
    <property type="entry name" value="RNaseH_sf"/>
</dbReference>
<protein>
    <submittedName>
        <fullName evidence="1">Uncharacterized protein</fullName>
    </submittedName>
</protein>
<dbReference type="EMBL" id="CAVLGL010000083">
    <property type="protein sequence ID" value="CAK1589309.1"/>
    <property type="molecule type" value="Genomic_DNA"/>
</dbReference>
<dbReference type="Proteomes" id="UP001314205">
    <property type="component" value="Unassembled WGS sequence"/>
</dbReference>
<dbReference type="PANTHER" id="PTHR47326:SF1">
    <property type="entry name" value="HTH PSQ-TYPE DOMAIN-CONTAINING PROTEIN"/>
    <property type="match status" value="1"/>
</dbReference>
<dbReference type="PANTHER" id="PTHR47326">
    <property type="entry name" value="TRANSPOSABLE ELEMENT TC3 TRANSPOSASE-LIKE PROTEIN"/>
    <property type="match status" value="1"/>
</dbReference>